<dbReference type="PANTHER" id="PTHR41294:SF1">
    <property type="entry name" value="CADMIUM-INDUCED PROTEIN CADI"/>
    <property type="match status" value="1"/>
</dbReference>
<name>A0A6C1B131_9RHOO</name>
<dbReference type="RefSeq" id="WP_173764229.1">
    <property type="nucleotide sequence ID" value="NZ_CP048836.1"/>
</dbReference>
<dbReference type="Proteomes" id="UP000501991">
    <property type="component" value="Chromosome"/>
</dbReference>
<feature type="domain" description="VOC" evidence="1">
    <location>
        <begin position="4"/>
        <end position="127"/>
    </location>
</feature>
<dbReference type="EMBL" id="CP048836">
    <property type="protein sequence ID" value="QID17063.1"/>
    <property type="molecule type" value="Genomic_DNA"/>
</dbReference>
<organism evidence="2 3">
    <name type="scientific">Nitrogeniibacter mangrovi</name>
    <dbReference type="NCBI Taxonomy" id="2016596"/>
    <lineage>
        <taxon>Bacteria</taxon>
        <taxon>Pseudomonadati</taxon>
        <taxon>Pseudomonadota</taxon>
        <taxon>Betaproteobacteria</taxon>
        <taxon>Rhodocyclales</taxon>
        <taxon>Zoogloeaceae</taxon>
        <taxon>Nitrogeniibacter</taxon>
    </lineage>
</organism>
<keyword evidence="3" id="KW-1185">Reference proteome</keyword>
<reference evidence="2 3" key="1">
    <citation type="submission" date="2020-02" db="EMBL/GenBank/DDBJ databases">
        <title>Nitrogenibacter mangrovi gen. nov., sp. nov. isolated from mangrove sediment, a denitrifying betaproteobacterium.</title>
        <authorList>
            <person name="Liao H."/>
            <person name="Tian Y."/>
        </authorList>
    </citation>
    <scope>NUCLEOTIDE SEQUENCE [LARGE SCALE GENOMIC DNA]</scope>
    <source>
        <strain evidence="2 3">M9-3-2</strain>
    </source>
</reference>
<protein>
    <submittedName>
        <fullName evidence="2">VOC family protein</fullName>
    </submittedName>
</protein>
<accession>A0A6C1B131</accession>
<dbReference type="CDD" id="cd06587">
    <property type="entry name" value="VOC"/>
    <property type="match status" value="1"/>
</dbReference>
<dbReference type="InterPro" id="IPR004360">
    <property type="entry name" value="Glyas_Fos-R_dOase_dom"/>
</dbReference>
<evidence type="ECO:0000259" key="1">
    <source>
        <dbReference type="PROSITE" id="PS51819"/>
    </source>
</evidence>
<sequence>MPSTLTHIALHVRDLDACIAFYRDYAGMETVHERAADGKRVVWLASPGQGARFILVLIPGGPGQQQAADDFSHLGFALDSHAAVDAIAERAQAGGLLEWPPRQEPYPVGYYCGVRDPDGRFVEFSYGQPLGPGAPDTAQGRSGA</sequence>
<dbReference type="PANTHER" id="PTHR41294">
    <property type="entry name" value="CADMIUM-INDUCED PROTEIN CADI"/>
    <property type="match status" value="1"/>
</dbReference>
<dbReference type="InterPro" id="IPR052393">
    <property type="entry name" value="Cadmium-induced_rsp"/>
</dbReference>
<dbReference type="InterPro" id="IPR037523">
    <property type="entry name" value="VOC_core"/>
</dbReference>
<dbReference type="SUPFAM" id="SSF54593">
    <property type="entry name" value="Glyoxalase/Bleomycin resistance protein/Dihydroxybiphenyl dioxygenase"/>
    <property type="match status" value="1"/>
</dbReference>
<dbReference type="Pfam" id="PF00903">
    <property type="entry name" value="Glyoxalase"/>
    <property type="match status" value="1"/>
</dbReference>
<evidence type="ECO:0000313" key="3">
    <source>
        <dbReference type="Proteomes" id="UP000501991"/>
    </source>
</evidence>
<gene>
    <name evidence="2" type="ORF">G3580_05060</name>
</gene>
<dbReference type="PROSITE" id="PS51819">
    <property type="entry name" value="VOC"/>
    <property type="match status" value="1"/>
</dbReference>
<dbReference type="KEGG" id="azq:G3580_05060"/>
<evidence type="ECO:0000313" key="2">
    <source>
        <dbReference type="EMBL" id="QID17063.1"/>
    </source>
</evidence>
<dbReference type="InterPro" id="IPR029068">
    <property type="entry name" value="Glyas_Bleomycin-R_OHBP_Dase"/>
</dbReference>
<dbReference type="Gene3D" id="3.10.180.10">
    <property type="entry name" value="2,3-Dihydroxybiphenyl 1,2-Dioxygenase, domain 1"/>
    <property type="match status" value="1"/>
</dbReference>
<proteinExistence type="predicted"/>
<dbReference type="GO" id="GO:0046686">
    <property type="term" value="P:response to cadmium ion"/>
    <property type="evidence" value="ECO:0007669"/>
    <property type="project" value="TreeGrafter"/>
</dbReference>
<dbReference type="AlphaFoldDB" id="A0A6C1B131"/>